<name>A0A2W5UCL0_CERSP</name>
<sequence length="243" mass="25575">MGFSSTLDLLAISPPGWGGNLLRGLWNSVQIALGAFGLGVLIGIFGAYGKLYGGPILRDVLAIYTTIVRAVPELILILILYYALTQAVNDLLVSMGRGKIELSGVASGIAVLGVVQGAYATEVLRGAILAVPHGQIEAARAFGMPPLKLAWRITLPAMLAFALPGLANLWLIATKDTALLAVVGFGELTLQTRQAAGATKAYFTFFVAAGVLYLLLSLVSTWLFGRAEAWARRGEPRHGGGGR</sequence>
<evidence type="ECO:0000256" key="7">
    <source>
        <dbReference type="ARBA" id="ARBA00022989"/>
    </source>
</evidence>
<dbReference type="Gene3D" id="1.10.3720.10">
    <property type="entry name" value="MetI-like"/>
    <property type="match status" value="1"/>
</dbReference>
<feature type="transmembrane region" description="Helical" evidence="9">
    <location>
        <begin position="61"/>
        <end position="84"/>
    </location>
</feature>
<evidence type="ECO:0000313" key="11">
    <source>
        <dbReference type="EMBL" id="PZR01054.1"/>
    </source>
</evidence>
<evidence type="ECO:0000256" key="5">
    <source>
        <dbReference type="ARBA" id="ARBA00022519"/>
    </source>
</evidence>
<dbReference type="GO" id="GO:0022857">
    <property type="term" value="F:transmembrane transporter activity"/>
    <property type="evidence" value="ECO:0007669"/>
    <property type="project" value="InterPro"/>
</dbReference>
<protein>
    <submittedName>
        <fullName evidence="11">ABC transporter permease</fullName>
    </submittedName>
</protein>
<keyword evidence="3 9" id="KW-0813">Transport</keyword>
<evidence type="ECO:0000256" key="8">
    <source>
        <dbReference type="ARBA" id="ARBA00023136"/>
    </source>
</evidence>
<dbReference type="InterPro" id="IPR000515">
    <property type="entry name" value="MetI-like"/>
</dbReference>
<proteinExistence type="inferred from homology"/>
<evidence type="ECO:0000256" key="4">
    <source>
        <dbReference type="ARBA" id="ARBA00022475"/>
    </source>
</evidence>
<keyword evidence="8 9" id="KW-0472">Membrane</keyword>
<evidence type="ECO:0000256" key="6">
    <source>
        <dbReference type="ARBA" id="ARBA00022692"/>
    </source>
</evidence>
<keyword evidence="5" id="KW-0997">Cell inner membrane</keyword>
<dbReference type="NCBIfam" id="TIGR01726">
    <property type="entry name" value="HEQRo_perm_3TM"/>
    <property type="match status" value="1"/>
</dbReference>
<dbReference type="PANTHER" id="PTHR30133:SF2">
    <property type="entry name" value="ARGININE ABC TRANSPORTER PERMEASE PROTEIN ARTQ"/>
    <property type="match status" value="1"/>
</dbReference>
<evidence type="ECO:0000256" key="2">
    <source>
        <dbReference type="ARBA" id="ARBA00010072"/>
    </source>
</evidence>
<dbReference type="AlphaFoldDB" id="A0A2W5UCL0"/>
<feature type="transmembrane region" description="Helical" evidence="9">
    <location>
        <begin position="201"/>
        <end position="224"/>
    </location>
</feature>
<dbReference type="InterPro" id="IPR010065">
    <property type="entry name" value="AA_ABC_transptr_permease_3TM"/>
</dbReference>
<comment type="caution">
    <text evidence="11">The sequence shown here is derived from an EMBL/GenBank/DDBJ whole genome shotgun (WGS) entry which is preliminary data.</text>
</comment>
<feature type="transmembrane region" description="Helical" evidence="9">
    <location>
        <begin position="149"/>
        <end position="173"/>
    </location>
</feature>
<dbReference type="PANTHER" id="PTHR30133">
    <property type="entry name" value="CATIONIC AMINO ACID TRANSPORTER, MEMBRANE COMPONENT"/>
    <property type="match status" value="1"/>
</dbReference>
<evidence type="ECO:0000313" key="12">
    <source>
        <dbReference type="Proteomes" id="UP000248975"/>
    </source>
</evidence>
<dbReference type="GO" id="GO:0043190">
    <property type="term" value="C:ATP-binding cassette (ABC) transporter complex"/>
    <property type="evidence" value="ECO:0007669"/>
    <property type="project" value="InterPro"/>
</dbReference>
<reference evidence="11 12" key="1">
    <citation type="submission" date="2017-08" db="EMBL/GenBank/DDBJ databases">
        <title>Infants hospitalized years apart are colonized by the same room-sourced microbial strains.</title>
        <authorList>
            <person name="Brooks B."/>
            <person name="Olm M.R."/>
            <person name="Firek B.A."/>
            <person name="Baker R."/>
            <person name="Thomas B.C."/>
            <person name="Morowitz M.J."/>
            <person name="Banfield J.F."/>
        </authorList>
    </citation>
    <scope>NUCLEOTIDE SEQUENCE [LARGE SCALE GENOMIC DNA]</scope>
    <source>
        <strain evidence="11">S2_003_000_R2_11</strain>
    </source>
</reference>
<dbReference type="CDD" id="cd06261">
    <property type="entry name" value="TM_PBP2"/>
    <property type="match status" value="1"/>
</dbReference>
<dbReference type="InterPro" id="IPR035906">
    <property type="entry name" value="MetI-like_sf"/>
</dbReference>
<comment type="similarity">
    <text evidence="2">Belongs to the binding-protein-dependent transport system permease family. HisMQ subfamily.</text>
</comment>
<gene>
    <name evidence="11" type="ORF">DI533_07320</name>
</gene>
<dbReference type="Proteomes" id="UP000248975">
    <property type="component" value="Unassembled WGS sequence"/>
</dbReference>
<keyword evidence="6 9" id="KW-0812">Transmembrane</keyword>
<comment type="subcellular location">
    <subcellularLocation>
        <location evidence="1">Cell inner membrane</location>
        <topology evidence="1">Multi-pass membrane protein</topology>
    </subcellularLocation>
    <subcellularLocation>
        <location evidence="9">Cell membrane</location>
        <topology evidence="9">Multi-pass membrane protein</topology>
    </subcellularLocation>
</comment>
<evidence type="ECO:0000256" key="3">
    <source>
        <dbReference type="ARBA" id="ARBA00022448"/>
    </source>
</evidence>
<dbReference type="InterPro" id="IPR051613">
    <property type="entry name" value="ABC_transp_permease_HisMQ"/>
</dbReference>
<dbReference type="Pfam" id="PF00528">
    <property type="entry name" value="BPD_transp_1"/>
    <property type="match status" value="1"/>
</dbReference>
<feature type="domain" description="ABC transmembrane type-1" evidence="10">
    <location>
        <begin position="25"/>
        <end position="224"/>
    </location>
</feature>
<evidence type="ECO:0000256" key="9">
    <source>
        <dbReference type="RuleBase" id="RU363032"/>
    </source>
</evidence>
<dbReference type="EMBL" id="QFQS01000001">
    <property type="protein sequence ID" value="PZR01054.1"/>
    <property type="molecule type" value="Genomic_DNA"/>
</dbReference>
<dbReference type="SUPFAM" id="SSF161098">
    <property type="entry name" value="MetI-like"/>
    <property type="match status" value="1"/>
</dbReference>
<accession>A0A2W5UCL0</accession>
<feature type="transmembrane region" description="Helical" evidence="9">
    <location>
        <begin position="29"/>
        <end position="49"/>
    </location>
</feature>
<organism evidence="11 12">
    <name type="scientific">Cereibacter sphaeroides</name>
    <name type="common">Rhodobacter sphaeroides</name>
    <dbReference type="NCBI Taxonomy" id="1063"/>
    <lineage>
        <taxon>Bacteria</taxon>
        <taxon>Pseudomonadati</taxon>
        <taxon>Pseudomonadota</taxon>
        <taxon>Alphaproteobacteria</taxon>
        <taxon>Rhodobacterales</taxon>
        <taxon>Paracoccaceae</taxon>
        <taxon>Cereibacter</taxon>
    </lineage>
</organism>
<evidence type="ECO:0000259" key="10">
    <source>
        <dbReference type="PROSITE" id="PS50928"/>
    </source>
</evidence>
<keyword evidence="4" id="KW-1003">Cell membrane</keyword>
<evidence type="ECO:0000256" key="1">
    <source>
        <dbReference type="ARBA" id="ARBA00004429"/>
    </source>
</evidence>
<keyword evidence="7 9" id="KW-1133">Transmembrane helix</keyword>
<dbReference type="PROSITE" id="PS50928">
    <property type="entry name" value="ABC_TM1"/>
    <property type="match status" value="1"/>
</dbReference>